<reference evidence="3" key="2">
    <citation type="submission" date="2015-03" db="UniProtKB">
        <authorList>
            <consortium name="EnsemblPlants"/>
        </authorList>
    </citation>
    <scope>IDENTIFICATION</scope>
</reference>
<evidence type="ECO:0000313" key="4">
    <source>
        <dbReference type="Proteomes" id="UP000026960"/>
    </source>
</evidence>
<evidence type="ECO:0000313" key="3">
    <source>
        <dbReference type="EnsemblPlants" id="OBART03G39650.1"/>
    </source>
</evidence>
<dbReference type="InterPro" id="IPR006501">
    <property type="entry name" value="Pectinesterase_inhib_dom"/>
</dbReference>
<feature type="compositionally biased region" description="Pro residues" evidence="1">
    <location>
        <begin position="204"/>
        <end position="223"/>
    </location>
</feature>
<dbReference type="EnsemblPlants" id="OBART03G39650.1">
    <property type="protein sequence ID" value="OBART03G39650.1"/>
    <property type="gene ID" value="OBART03G39650"/>
</dbReference>
<accession>A0A0D3FQX4</accession>
<protein>
    <recommendedName>
        <fullName evidence="5">Pectinesterase inhibitor domain-containing protein</fullName>
    </recommendedName>
</protein>
<sequence length="223" mass="23415">MAWSLLSMAMFVVVLMCASAMAAQARLPPGSSPLVAACTAGPFSKLCVKDLGHRLLDIQTVLTSVSNHGAAIAGAPGQVDFRSLVAVAMEAATESGAVAATVFEGKLPGFNKSVPDFKACLDNCSVTVSSAMKEIHGAAAALKAGDDEVAKTLVLRAINDVTMCTYSCRELNGDMAVILEHSLVQFQKMMRIAVNFISKMKKSPLPPPPRSTPPAPPTPHRLH</sequence>
<dbReference type="PaxDb" id="65489-OBART03G39650.1"/>
<dbReference type="eggNOG" id="ENOG502R5PE">
    <property type="taxonomic scope" value="Eukaryota"/>
</dbReference>
<name>A0A0D3FQX4_9ORYZ</name>
<dbReference type="SUPFAM" id="SSF101148">
    <property type="entry name" value="Plant invertase/pectin methylesterase inhibitor"/>
    <property type="match status" value="1"/>
</dbReference>
<reference evidence="3" key="1">
    <citation type="journal article" date="2009" name="Rice">
        <title>De Novo Next Generation Sequencing of Plant Genomes.</title>
        <authorList>
            <person name="Rounsley S."/>
            <person name="Marri P.R."/>
            <person name="Yu Y."/>
            <person name="He R."/>
            <person name="Sisneros N."/>
            <person name="Goicoechea J.L."/>
            <person name="Lee S.J."/>
            <person name="Angelova A."/>
            <person name="Kudrna D."/>
            <person name="Luo M."/>
            <person name="Affourtit J."/>
            <person name="Desany B."/>
            <person name="Knight J."/>
            <person name="Niazi F."/>
            <person name="Egholm M."/>
            <person name="Wing R.A."/>
        </authorList>
    </citation>
    <scope>NUCLEOTIDE SEQUENCE [LARGE SCALE GENOMIC DNA]</scope>
    <source>
        <strain evidence="3">cv. IRGC 105608</strain>
    </source>
</reference>
<feature type="signal peptide" evidence="2">
    <location>
        <begin position="1"/>
        <end position="25"/>
    </location>
</feature>
<dbReference type="HOGENOM" id="CLU_108687_0_0_1"/>
<evidence type="ECO:0008006" key="5">
    <source>
        <dbReference type="Google" id="ProtNLM"/>
    </source>
</evidence>
<keyword evidence="2" id="KW-0732">Signal</keyword>
<dbReference type="GO" id="GO:0004857">
    <property type="term" value="F:enzyme inhibitor activity"/>
    <property type="evidence" value="ECO:0007669"/>
    <property type="project" value="InterPro"/>
</dbReference>
<feature type="chain" id="PRO_5002271907" description="Pectinesterase inhibitor domain-containing protein" evidence="2">
    <location>
        <begin position="26"/>
        <end position="223"/>
    </location>
</feature>
<evidence type="ECO:0000256" key="1">
    <source>
        <dbReference type="SAM" id="MobiDB-lite"/>
    </source>
</evidence>
<proteinExistence type="predicted"/>
<dbReference type="NCBIfam" id="TIGR01614">
    <property type="entry name" value="PME_inhib"/>
    <property type="match status" value="1"/>
</dbReference>
<dbReference type="AlphaFoldDB" id="A0A0D3FQX4"/>
<evidence type="ECO:0000256" key="2">
    <source>
        <dbReference type="SAM" id="SignalP"/>
    </source>
</evidence>
<feature type="region of interest" description="Disordered" evidence="1">
    <location>
        <begin position="201"/>
        <end position="223"/>
    </location>
</feature>
<keyword evidence="4" id="KW-1185">Reference proteome</keyword>
<dbReference type="Gramene" id="OBART03G39650.1">
    <property type="protein sequence ID" value="OBART03G39650.1"/>
    <property type="gene ID" value="OBART03G39650"/>
</dbReference>
<dbReference type="InterPro" id="IPR035513">
    <property type="entry name" value="Invertase/methylesterase_inhib"/>
</dbReference>
<dbReference type="Proteomes" id="UP000026960">
    <property type="component" value="Chromosome 3"/>
</dbReference>
<dbReference type="Gene3D" id="1.20.140.40">
    <property type="entry name" value="Invertase/pectin methylesterase inhibitor family protein"/>
    <property type="match status" value="1"/>
</dbReference>
<organism evidence="3">
    <name type="scientific">Oryza barthii</name>
    <dbReference type="NCBI Taxonomy" id="65489"/>
    <lineage>
        <taxon>Eukaryota</taxon>
        <taxon>Viridiplantae</taxon>
        <taxon>Streptophyta</taxon>
        <taxon>Embryophyta</taxon>
        <taxon>Tracheophyta</taxon>
        <taxon>Spermatophyta</taxon>
        <taxon>Magnoliopsida</taxon>
        <taxon>Liliopsida</taxon>
        <taxon>Poales</taxon>
        <taxon>Poaceae</taxon>
        <taxon>BOP clade</taxon>
        <taxon>Oryzoideae</taxon>
        <taxon>Oryzeae</taxon>
        <taxon>Oryzinae</taxon>
        <taxon>Oryza</taxon>
    </lineage>
</organism>